<keyword evidence="3 8" id="KW-0812">Transmembrane</keyword>
<name>A0A8S4GC28_PLUXY</name>
<evidence type="ECO:0000256" key="6">
    <source>
        <dbReference type="ARBA" id="ARBA00023180"/>
    </source>
</evidence>
<evidence type="ECO:0000256" key="8">
    <source>
        <dbReference type="SAM" id="Phobius"/>
    </source>
</evidence>
<gene>
    <name evidence="9" type="ORF">PLXY2_LOCUS15532</name>
</gene>
<dbReference type="AlphaFoldDB" id="A0A8S4GC28"/>
<comment type="caution">
    <text evidence="9">The sequence shown here is derived from an EMBL/GenBank/DDBJ whole genome shotgun (WGS) entry which is preliminary data.</text>
</comment>
<dbReference type="Proteomes" id="UP000653454">
    <property type="component" value="Unassembled WGS sequence"/>
</dbReference>
<sequence length="245" mass="26874">IPHSPWLPVEVQVQVQVQVQLQVQVHVGVEGSDEVSYSGSGRGSPGQSPGAYVSCALGIRSIGYVMICFGVVNALCSLLFGSAMKYIGRFPILVMGAALHLGLIVWLLIWRPSAESPTTFFIISGLWGVGDAVWQTQVNGLYGVLFRRNKEAAFSNFRLWESAGFVVAYAYSTHLCARMKLYVMMVVLLVGVVGYVIVEILHKRKARRLKAIAEDPAIAAEAAKQPPEEDDEKDEIDDEIIITHL</sequence>
<dbReference type="Pfam" id="PF05978">
    <property type="entry name" value="UNC-93"/>
    <property type="match status" value="1"/>
</dbReference>
<protein>
    <submittedName>
        <fullName evidence="9">(diamondback moth) hypothetical protein</fullName>
    </submittedName>
</protein>
<dbReference type="PANTHER" id="PTHR19444">
    <property type="entry name" value="UNC-93 RELATED"/>
    <property type="match status" value="1"/>
</dbReference>
<evidence type="ECO:0000256" key="2">
    <source>
        <dbReference type="ARBA" id="ARBA00009172"/>
    </source>
</evidence>
<evidence type="ECO:0000313" key="10">
    <source>
        <dbReference type="Proteomes" id="UP000653454"/>
    </source>
</evidence>
<evidence type="ECO:0000256" key="3">
    <source>
        <dbReference type="ARBA" id="ARBA00022692"/>
    </source>
</evidence>
<proteinExistence type="inferred from homology"/>
<dbReference type="InterPro" id="IPR036259">
    <property type="entry name" value="MFS_trans_sf"/>
</dbReference>
<dbReference type="SUPFAM" id="SSF103473">
    <property type="entry name" value="MFS general substrate transporter"/>
    <property type="match status" value="1"/>
</dbReference>
<dbReference type="GO" id="GO:0006937">
    <property type="term" value="P:regulation of muscle contraction"/>
    <property type="evidence" value="ECO:0007669"/>
    <property type="project" value="TreeGrafter"/>
</dbReference>
<comment type="subcellular location">
    <subcellularLocation>
        <location evidence="1">Membrane</location>
        <topology evidence="1">Multi-pass membrane protein</topology>
    </subcellularLocation>
</comment>
<dbReference type="FunFam" id="1.20.1250.20:FF:000290">
    <property type="entry name" value="Unc-93 homolog A"/>
    <property type="match status" value="1"/>
</dbReference>
<comment type="similarity">
    <text evidence="2">Belongs to the unc-93 family.</text>
</comment>
<evidence type="ECO:0000256" key="4">
    <source>
        <dbReference type="ARBA" id="ARBA00022989"/>
    </source>
</evidence>
<dbReference type="GO" id="GO:0055120">
    <property type="term" value="C:striated muscle dense body"/>
    <property type="evidence" value="ECO:0007669"/>
    <property type="project" value="TreeGrafter"/>
</dbReference>
<organism evidence="9 10">
    <name type="scientific">Plutella xylostella</name>
    <name type="common">Diamondback moth</name>
    <name type="synonym">Plutella maculipennis</name>
    <dbReference type="NCBI Taxonomy" id="51655"/>
    <lineage>
        <taxon>Eukaryota</taxon>
        <taxon>Metazoa</taxon>
        <taxon>Ecdysozoa</taxon>
        <taxon>Arthropoda</taxon>
        <taxon>Hexapoda</taxon>
        <taxon>Insecta</taxon>
        <taxon>Pterygota</taxon>
        <taxon>Neoptera</taxon>
        <taxon>Endopterygota</taxon>
        <taxon>Lepidoptera</taxon>
        <taxon>Glossata</taxon>
        <taxon>Ditrysia</taxon>
        <taxon>Yponomeutoidea</taxon>
        <taxon>Plutellidae</taxon>
        <taxon>Plutella</taxon>
    </lineage>
</organism>
<feature type="region of interest" description="Disordered" evidence="7">
    <location>
        <begin position="220"/>
        <end position="239"/>
    </location>
</feature>
<feature type="transmembrane region" description="Helical" evidence="8">
    <location>
        <begin position="181"/>
        <end position="201"/>
    </location>
</feature>
<keyword evidence="4 8" id="KW-1133">Transmembrane helix</keyword>
<keyword evidence="10" id="KW-1185">Reference proteome</keyword>
<feature type="compositionally biased region" description="Acidic residues" evidence="7">
    <location>
        <begin position="228"/>
        <end position="239"/>
    </location>
</feature>
<evidence type="ECO:0000256" key="5">
    <source>
        <dbReference type="ARBA" id="ARBA00023136"/>
    </source>
</evidence>
<dbReference type="PANTHER" id="PTHR19444:SF13">
    <property type="entry name" value="PROTEIN UNC-93 HOMOLOG A"/>
    <property type="match status" value="1"/>
</dbReference>
<dbReference type="GO" id="GO:0005886">
    <property type="term" value="C:plasma membrane"/>
    <property type="evidence" value="ECO:0007669"/>
    <property type="project" value="TreeGrafter"/>
</dbReference>
<keyword evidence="6" id="KW-0325">Glycoprotein</keyword>
<dbReference type="Gene3D" id="1.20.1250.20">
    <property type="entry name" value="MFS general substrate transporter like domains"/>
    <property type="match status" value="1"/>
</dbReference>
<dbReference type="EMBL" id="CAJHNJ030000202">
    <property type="protein sequence ID" value="CAG9137277.1"/>
    <property type="molecule type" value="Genomic_DNA"/>
</dbReference>
<evidence type="ECO:0000256" key="7">
    <source>
        <dbReference type="SAM" id="MobiDB-lite"/>
    </source>
</evidence>
<keyword evidence="5 8" id="KW-0472">Membrane</keyword>
<feature type="transmembrane region" description="Helical" evidence="8">
    <location>
        <begin position="157"/>
        <end position="175"/>
    </location>
</feature>
<dbReference type="GO" id="GO:0015459">
    <property type="term" value="F:potassium channel regulator activity"/>
    <property type="evidence" value="ECO:0007669"/>
    <property type="project" value="TreeGrafter"/>
</dbReference>
<reference evidence="9" key="1">
    <citation type="submission" date="2020-11" db="EMBL/GenBank/DDBJ databases">
        <authorList>
            <person name="Whiteford S."/>
        </authorList>
    </citation>
    <scope>NUCLEOTIDE SEQUENCE</scope>
</reference>
<dbReference type="GO" id="GO:0043266">
    <property type="term" value="P:regulation of potassium ion transport"/>
    <property type="evidence" value="ECO:0007669"/>
    <property type="project" value="TreeGrafter"/>
</dbReference>
<feature type="transmembrane region" description="Helical" evidence="8">
    <location>
        <begin position="121"/>
        <end position="145"/>
    </location>
</feature>
<accession>A0A8S4GC28</accession>
<feature type="non-terminal residue" evidence="9">
    <location>
        <position position="1"/>
    </location>
</feature>
<feature type="transmembrane region" description="Helical" evidence="8">
    <location>
        <begin position="62"/>
        <end position="80"/>
    </location>
</feature>
<feature type="transmembrane region" description="Helical" evidence="8">
    <location>
        <begin position="92"/>
        <end position="109"/>
    </location>
</feature>
<evidence type="ECO:0000313" key="9">
    <source>
        <dbReference type="EMBL" id="CAG9137277.1"/>
    </source>
</evidence>
<dbReference type="InterPro" id="IPR051951">
    <property type="entry name" value="UNC-93_regulatory"/>
</dbReference>
<dbReference type="InterPro" id="IPR010291">
    <property type="entry name" value="Ion_channel_UNC-93"/>
</dbReference>
<evidence type="ECO:0000256" key="1">
    <source>
        <dbReference type="ARBA" id="ARBA00004141"/>
    </source>
</evidence>